<dbReference type="AlphaFoldDB" id="A0A841LWU8"/>
<proteinExistence type="predicted"/>
<reference evidence="1 2" key="1">
    <citation type="submission" date="2020-08" db="EMBL/GenBank/DDBJ databases">
        <title>Genomic Encyclopedia of Type Strains, Phase IV (KMG-IV): sequencing the most valuable type-strain genomes for metagenomic binning, comparative biology and taxonomic classification.</title>
        <authorList>
            <person name="Goeker M."/>
        </authorList>
    </citation>
    <scope>NUCLEOTIDE SEQUENCE [LARGE SCALE GENOMIC DNA]</scope>
    <source>
        <strain evidence="1 2">DSM 22336</strain>
    </source>
</reference>
<evidence type="ECO:0000313" key="1">
    <source>
        <dbReference type="EMBL" id="MBB6262663.1"/>
    </source>
</evidence>
<evidence type="ECO:0000313" key="2">
    <source>
        <dbReference type="Proteomes" id="UP000555393"/>
    </source>
</evidence>
<accession>A0A841LWU8</accession>
<sequence length="258" mass="29550">MLVKQPNPNRNNVQITLWEQKFKTMKNELLQFAVDDNIEWCTTVCQSHQADIHLSKSAWLNRKPSPRYYPDIITREPQAQAATLKAIDQFRTHNPTRGLGVKDSYGDIDLKPQGFSCVLTGEWYGGHLPSSKQITSNDWQTVQSTDELEQWEIAWGGDTDNRIFKSILLFNPRIKFWFFRENGNIHSGFISFHSGKNIGISNWFAPKDSIFELSLSKNIAPYFGTLPIVYWLAENEEINLGTTASPLGSMRVWIIPNA</sequence>
<comment type="caution">
    <text evidence="1">The sequence shown here is derived from an EMBL/GenBank/DDBJ whole genome shotgun (WGS) entry which is preliminary data.</text>
</comment>
<dbReference type="RefSeq" id="WP_184224864.1">
    <property type="nucleotide sequence ID" value="NZ_JACIIU010000059.1"/>
</dbReference>
<organism evidence="1 2">
    <name type="scientific">Paenochrobactrum gallinarii</name>
    <dbReference type="NCBI Taxonomy" id="643673"/>
    <lineage>
        <taxon>Bacteria</taxon>
        <taxon>Pseudomonadati</taxon>
        <taxon>Pseudomonadota</taxon>
        <taxon>Alphaproteobacteria</taxon>
        <taxon>Hyphomicrobiales</taxon>
        <taxon>Brucellaceae</taxon>
        <taxon>Paenochrobactrum</taxon>
    </lineage>
</organism>
<dbReference type="Proteomes" id="UP000555393">
    <property type="component" value="Unassembled WGS sequence"/>
</dbReference>
<gene>
    <name evidence="1" type="ORF">FHS77_003245</name>
</gene>
<keyword evidence="2" id="KW-1185">Reference proteome</keyword>
<protein>
    <submittedName>
        <fullName evidence="1">Uncharacterized protein</fullName>
    </submittedName>
</protein>
<dbReference type="EMBL" id="JACIIU010000059">
    <property type="protein sequence ID" value="MBB6262663.1"/>
    <property type="molecule type" value="Genomic_DNA"/>
</dbReference>
<name>A0A841LWU8_9HYPH</name>